<feature type="transmembrane region" description="Helical" evidence="7">
    <location>
        <begin position="88"/>
        <end position="113"/>
    </location>
</feature>
<accession>A0A2J7YPC2</accession>
<evidence type="ECO:0000256" key="4">
    <source>
        <dbReference type="ARBA" id="ARBA00022692"/>
    </source>
</evidence>
<comment type="subcellular location">
    <subcellularLocation>
        <location evidence="1">Cell membrane</location>
        <topology evidence="1">Multi-pass membrane protein</topology>
    </subcellularLocation>
</comment>
<feature type="transmembrane region" description="Helical" evidence="7">
    <location>
        <begin position="254"/>
        <end position="273"/>
    </location>
</feature>
<dbReference type="AlphaFoldDB" id="A0A2J7YPC2"/>
<evidence type="ECO:0000256" key="6">
    <source>
        <dbReference type="ARBA" id="ARBA00023136"/>
    </source>
</evidence>
<keyword evidence="3" id="KW-1003">Cell membrane</keyword>
<comment type="caution">
    <text evidence="8">The sequence shown here is derived from an EMBL/GenBank/DDBJ whole genome shotgun (WGS) entry which is preliminary data.</text>
</comment>
<name>A0A2J7YPC2_STRMQ</name>
<feature type="transmembrane region" description="Helical" evidence="7">
    <location>
        <begin position="170"/>
        <end position="192"/>
    </location>
</feature>
<dbReference type="GO" id="GO:0005886">
    <property type="term" value="C:plasma membrane"/>
    <property type="evidence" value="ECO:0007669"/>
    <property type="project" value="UniProtKB-SubCell"/>
</dbReference>
<protein>
    <recommendedName>
        <fullName evidence="10">MFS transporter</fullName>
    </recommendedName>
</protein>
<dbReference type="RefSeq" id="WP_214609330.1">
    <property type="nucleotide sequence ID" value="NZ_LJIW01000002.1"/>
</dbReference>
<keyword evidence="4 7" id="KW-0812">Transmembrane</keyword>
<dbReference type="SUPFAM" id="SSF103473">
    <property type="entry name" value="MFS general substrate transporter"/>
    <property type="match status" value="1"/>
</dbReference>
<feature type="transmembrane region" description="Helical" evidence="7">
    <location>
        <begin position="20"/>
        <end position="42"/>
    </location>
</feature>
<gene>
    <name evidence="8" type="ORF">SMF913_25336</name>
</gene>
<dbReference type="InterPro" id="IPR036259">
    <property type="entry name" value="MFS_trans_sf"/>
</dbReference>
<keyword evidence="5 7" id="KW-1133">Transmembrane helix</keyword>
<feature type="transmembrane region" description="Helical" evidence="7">
    <location>
        <begin position="54"/>
        <end position="73"/>
    </location>
</feature>
<evidence type="ECO:0000313" key="8">
    <source>
        <dbReference type="EMBL" id="PNG89871.1"/>
    </source>
</evidence>
<dbReference type="GO" id="GO:0022857">
    <property type="term" value="F:transmembrane transporter activity"/>
    <property type="evidence" value="ECO:0007669"/>
    <property type="project" value="InterPro"/>
</dbReference>
<evidence type="ECO:0000256" key="3">
    <source>
        <dbReference type="ARBA" id="ARBA00022475"/>
    </source>
</evidence>
<dbReference type="InterPro" id="IPR011701">
    <property type="entry name" value="MFS"/>
</dbReference>
<dbReference type="InterPro" id="IPR050171">
    <property type="entry name" value="MFS_Transporters"/>
</dbReference>
<evidence type="ECO:0000313" key="9">
    <source>
        <dbReference type="Proteomes" id="UP000236520"/>
    </source>
</evidence>
<dbReference type="EMBL" id="LJIW01000002">
    <property type="protein sequence ID" value="PNG89871.1"/>
    <property type="molecule type" value="Genomic_DNA"/>
</dbReference>
<feature type="transmembrane region" description="Helical" evidence="7">
    <location>
        <begin position="309"/>
        <end position="328"/>
    </location>
</feature>
<feature type="transmembrane region" description="Helical" evidence="7">
    <location>
        <begin position="218"/>
        <end position="242"/>
    </location>
</feature>
<evidence type="ECO:0000256" key="5">
    <source>
        <dbReference type="ARBA" id="ARBA00022989"/>
    </source>
</evidence>
<reference evidence="8 9" key="1">
    <citation type="submission" date="2015-09" db="EMBL/GenBank/DDBJ databases">
        <title>Genome sequence, genome mining and natural product profiling of a biocontrol bacterium Streptomyces malaysiensis F913.</title>
        <authorList>
            <person name="Xu Y."/>
            <person name="Wei J."/>
            <person name="Xie J."/>
            <person name="Li T."/>
            <person name="Zhou Z."/>
        </authorList>
    </citation>
    <scope>NUCLEOTIDE SEQUENCE [LARGE SCALE GENOMIC DNA]</scope>
    <source>
        <strain evidence="8 9">F913</strain>
    </source>
</reference>
<dbReference type="PANTHER" id="PTHR23517:SF2">
    <property type="entry name" value="MULTIDRUG RESISTANCE PROTEIN MDTH"/>
    <property type="match status" value="1"/>
</dbReference>
<proteinExistence type="predicted"/>
<organism evidence="8 9">
    <name type="scientific">Streptomyces malaysiensis</name>
    <dbReference type="NCBI Taxonomy" id="92644"/>
    <lineage>
        <taxon>Bacteria</taxon>
        <taxon>Bacillati</taxon>
        <taxon>Actinomycetota</taxon>
        <taxon>Actinomycetes</taxon>
        <taxon>Kitasatosporales</taxon>
        <taxon>Streptomycetaceae</taxon>
        <taxon>Streptomyces</taxon>
        <taxon>Streptomyces violaceusniger group</taxon>
    </lineage>
</organism>
<keyword evidence="6 7" id="KW-0472">Membrane</keyword>
<evidence type="ECO:0000256" key="7">
    <source>
        <dbReference type="SAM" id="Phobius"/>
    </source>
</evidence>
<dbReference type="Gene3D" id="1.20.1250.20">
    <property type="entry name" value="MFS general substrate transporter like domains"/>
    <property type="match status" value="1"/>
</dbReference>
<keyword evidence="9" id="KW-1185">Reference proteome</keyword>
<evidence type="ECO:0000256" key="2">
    <source>
        <dbReference type="ARBA" id="ARBA00022448"/>
    </source>
</evidence>
<dbReference type="Proteomes" id="UP000236520">
    <property type="component" value="Unassembled WGS sequence"/>
</dbReference>
<keyword evidence="2" id="KW-0813">Transport</keyword>
<evidence type="ECO:0000256" key="1">
    <source>
        <dbReference type="ARBA" id="ARBA00004651"/>
    </source>
</evidence>
<dbReference type="Pfam" id="PF07690">
    <property type="entry name" value="MFS_1"/>
    <property type="match status" value="1"/>
</dbReference>
<feature type="transmembrane region" description="Helical" evidence="7">
    <location>
        <begin position="285"/>
        <end position="303"/>
    </location>
</feature>
<feature type="transmembrane region" description="Helical" evidence="7">
    <location>
        <begin position="380"/>
        <end position="399"/>
    </location>
</feature>
<dbReference type="PANTHER" id="PTHR23517">
    <property type="entry name" value="RESISTANCE PROTEIN MDTM, PUTATIVE-RELATED-RELATED"/>
    <property type="match status" value="1"/>
</dbReference>
<sequence length="411" mass="42661">MNTTWVKQYVPAHAAGRTFAFTALVDSVGTGLYLAGSAIFFVRTIGLTSAQVGVGLAVAGCAGLLATVPLGAVGDRYGARRTLVLLQLWRAVCFTALAFVNGPVAFVAVSVMLGAAEAAVPPLTQAVVASTTQDGDRVRTLAIVRTVRNVGFSLGALSAVPLLATDSVWTYRAIVLGDAVTFVLAAGMLARIRLIRRIEPERATSVLRTVRGFRDWRYLRLAGLNGVLSLHMTILSVGIPLWTIQSTEAPAGAVPVTVIVNTALAVVLQVPFSRLAETLDGSRRALRLAGLALGGCCVALAAAGRAGPWTATALLLGATVLMTLGELWQAVGSWELSYRYAPEDLRGTYLSVFSLGPALQEICGPLLITAGTIKAGPYGWGVLGVVLCLTGAVSARVSAPKARPVPTSGGA</sequence>
<evidence type="ECO:0008006" key="10">
    <source>
        <dbReference type="Google" id="ProtNLM"/>
    </source>
</evidence>